<sequence length="41" mass="4956">MTNQQPEDERITLTEMLEIIFTTIREYEGETGIFRNHNKKQ</sequence>
<dbReference type="AlphaFoldDB" id="R4PXR7"/>
<gene>
    <name evidence="1" type="ORF">L336_0292</name>
</gene>
<dbReference type="EMBL" id="CP005957">
    <property type="protein sequence ID" value="AGL62001.1"/>
    <property type="molecule type" value="Genomic_DNA"/>
</dbReference>
<dbReference type="HOGENOM" id="CLU_3267345_0_0_0"/>
<evidence type="ECO:0000313" key="2">
    <source>
        <dbReference type="Proteomes" id="UP000013893"/>
    </source>
</evidence>
<keyword evidence="2" id="KW-1185">Reference proteome</keyword>
<evidence type="ECO:0000313" key="1">
    <source>
        <dbReference type="EMBL" id="AGL62001.1"/>
    </source>
</evidence>
<dbReference type="Proteomes" id="UP000013893">
    <property type="component" value="Chromosome"/>
</dbReference>
<organism evidence="1 2">
    <name type="scientific">Candidatus Saccharimonas aalborgensis</name>
    <dbReference type="NCBI Taxonomy" id="1332188"/>
    <lineage>
        <taxon>Bacteria</taxon>
        <taxon>Candidatus Saccharimonadota</taxon>
        <taxon>Candidatus Saccharimonadia</taxon>
        <taxon>Candidatus Saccharimonadales</taxon>
        <taxon>Candidatus Saccharimonadaceae</taxon>
        <taxon>Candidatus Saccharimonas</taxon>
    </lineage>
</organism>
<dbReference type="KEGG" id="saal:L336_0292"/>
<reference evidence="1 2" key="1">
    <citation type="journal article" date="2013" name="Nat. Biotechnol.">
        <title>Genome sequences of rare, uncultured bacteria obtained by differential coverage binning of multiple metagenomes.</title>
        <authorList>
            <person name="Albertsen M."/>
            <person name="Hugenholtz P."/>
            <person name="Skarshewski A."/>
            <person name="Nielsen K.L."/>
            <person name="Tyson G.W."/>
            <person name="Nielsen P.H."/>
        </authorList>
    </citation>
    <scope>NUCLEOTIDE SEQUENCE [LARGE SCALE GENOMIC DNA]</scope>
    <source>
        <strain evidence="1">TM71</strain>
    </source>
</reference>
<proteinExistence type="predicted"/>
<protein>
    <submittedName>
        <fullName evidence="1">Uncharacterized protein</fullName>
    </submittedName>
</protein>
<name>R4PXR7_9BACT</name>
<accession>R4PXR7</accession>